<reference evidence="3" key="1">
    <citation type="submission" date="2014-09" db="EMBL/GenBank/DDBJ databases">
        <authorList>
            <person name="Sharma Rahul"/>
            <person name="Thines Marco"/>
        </authorList>
    </citation>
    <scope>NUCLEOTIDE SEQUENCE [LARGE SCALE GENOMIC DNA]</scope>
</reference>
<feature type="region of interest" description="Disordered" evidence="1">
    <location>
        <begin position="1"/>
        <end position="34"/>
    </location>
</feature>
<accession>A0A0P1AZ24</accession>
<sequence length="74" mass="8449">MNWQGHSSREEVQASGILDRKAQQQHENGCDSSPRLKIQTCSQCHGHRIEKVLYNFMVLDRTCSKCDGEGVCQR</sequence>
<keyword evidence="3" id="KW-1185">Reference proteome</keyword>
<dbReference type="EMBL" id="CCYD01002047">
    <property type="protein sequence ID" value="CEG46568.1"/>
    <property type="molecule type" value="Genomic_DNA"/>
</dbReference>
<evidence type="ECO:0000256" key="1">
    <source>
        <dbReference type="SAM" id="MobiDB-lite"/>
    </source>
</evidence>
<keyword evidence="2" id="KW-0346">Stress response</keyword>
<dbReference type="RefSeq" id="XP_036263379.1">
    <property type="nucleotide sequence ID" value="XM_036407123.1"/>
</dbReference>
<dbReference type="OrthoDB" id="70058at2759"/>
<dbReference type="Gene3D" id="2.10.230.10">
    <property type="entry name" value="Heat shock protein DnaJ, cysteine-rich domain"/>
    <property type="match status" value="1"/>
</dbReference>
<dbReference type="AlphaFoldDB" id="A0A0P1AZ24"/>
<name>A0A0P1AZ24_PLAHL</name>
<dbReference type="Proteomes" id="UP000054928">
    <property type="component" value="Unassembled WGS sequence"/>
</dbReference>
<dbReference type="InterPro" id="IPR036410">
    <property type="entry name" value="HSP_DnaJ_Cys-rich_dom_sf"/>
</dbReference>
<dbReference type="SUPFAM" id="SSF57938">
    <property type="entry name" value="DnaJ/Hsp40 cysteine-rich domain"/>
    <property type="match status" value="1"/>
</dbReference>
<organism evidence="2 3">
    <name type="scientific">Plasmopara halstedii</name>
    <name type="common">Downy mildew of sunflower</name>
    <dbReference type="NCBI Taxonomy" id="4781"/>
    <lineage>
        <taxon>Eukaryota</taxon>
        <taxon>Sar</taxon>
        <taxon>Stramenopiles</taxon>
        <taxon>Oomycota</taxon>
        <taxon>Peronosporomycetes</taxon>
        <taxon>Peronosporales</taxon>
        <taxon>Peronosporaceae</taxon>
        <taxon>Plasmopara</taxon>
    </lineage>
</organism>
<dbReference type="GeneID" id="59052784"/>
<feature type="compositionally biased region" description="Basic and acidic residues" evidence="1">
    <location>
        <begin position="7"/>
        <end position="24"/>
    </location>
</feature>
<proteinExistence type="predicted"/>
<evidence type="ECO:0000313" key="3">
    <source>
        <dbReference type="Proteomes" id="UP000054928"/>
    </source>
</evidence>
<protein>
    <submittedName>
        <fullName evidence="2">Heat shock protein DnaJ, cysteine-rich domain</fullName>
    </submittedName>
</protein>
<evidence type="ECO:0000313" key="2">
    <source>
        <dbReference type="EMBL" id="CEG46568.1"/>
    </source>
</evidence>